<dbReference type="Pfam" id="PF03125">
    <property type="entry name" value="Sre"/>
    <property type="match status" value="1"/>
</dbReference>
<organism evidence="2 3">
    <name type="scientific">Pristionchus pacificus</name>
    <name type="common">Parasitic nematode worm</name>
    <dbReference type="NCBI Taxonomy" id="54126"/>
    <lineage>
        <taxon>Eukaryota</taxon>
        <taxon>Metazoa</taxon>
        <taxon>Ecdysozoa</taxon>
        <taxon>Nematoda</taxon>
        <taxon>Chromadorea</taxon>
        <taxon>Rhabditida</taxon>
        <taxon>Rhabditina</taxon>
        <taxon>Diplogasteromorpha</taxon>
        <taxon>Diplogasteroidea</taxon>
        <taxon>Neodiplogasteridae</taxon>
        <taxon>Pristionchus</taxon>
    </lineage>
</organism>
<proteinExistence type="inferred from homology"/>
<comment type="similarity">
    <text evidence="1">Belongs to the nematode receptor-like protein sre family.</text>
</comment>
<keyword evidence="3" id="KW-1185">Reference proteome</keyword>
<name>A0A2A6BZ60_PRIPA</name>
<sequence length="311" mass="36011">MNSNLTSNDNEFQLFPLFCYYLKIISAVYVIIITLAFDYIVCVVKVFHPNLRFILLSFPWCYLGLFISSLIKDFFEKAFPCDNKIARFFDHLLLICLVSICFNLFIFVLERIFALIYVNTYESQTTPFLSIALFICQYAMSAVLIVFTHGIVSIILIFTSVVASGIILIRFPSISRDSHTKHLSTSHGNISIRYQSVENLKAARLLRYLFIYLIPAEPLIPIIFAIIFFIVPKVNRDPFFDLLHVFIAIHLSIALCIIIRLNDSYFSQVRRIFRMEERKRGSVQSVTGKNLNIALTLHSTTHFQMINNSWK</sequence>
<dbReference type="InterPro" id="IPR052854">
    <property type="entry name" value="Serpentine_rcpt_epsilon"/>
</dbReference>
<dbReference type="PANTHER" id="PTHR47518">
    <property type="entry name" value="SERPENTINE RECEPTOR CLASS EPSILON-13-RELATED"/>
    <property type="match status" value="1"/>
</dbReference>
<reference evidence="2" key="2">
    <citation type="submission" date="2022-06" db="UniProtKB">
        <authorList>
            <consortium name="EnsemblMetazoa"/>
        </authorList>
    </citation>
    <scope>IDENTIFICATION</scope>
    <source>
        <strain evidence="2">PS312</strain>
    </source>
</reference>
<gene>
    <name evidence="2" type="primary">WBGene00278334</name>
</gene>
<protein>
    <submittedName>
        <fullName evidence="2">G protein-coupled receptor</fullName>
    </submittedName>
</protein>
<accession>A0A8R1YTF4</accession>
<dbReference type="EnsemblMetazoa" id="PPA39965.1">
    <property type="protein sequence ID" value="PPA39965.1"/>
    <property type="gene ID" value="WBGene00278334"/>
</dbReference>
<evidence type="ECO:0000256" key="1">
    <source>
        <dbReference type="ARBA" id="ARBA00006803"/>
    </source>
</evidence>
<dbReference type="GO" id="GO:0016020">
    <property type="term" value="C:membrane"/>
    <property type="evidence" value="ECO:0007669"/>
    <property type="project" value="InterPro"/>
</dbReference>
<evidence type="ECO:0000313" key="3">
    <source>
        <dbReference type="Proteomes" id="UP000005239"/>
    </source>
</evidence>
<dbReference type="AlphaFoldDB" id="A0A2A6BZ60"/>
<dbReference type="PANTHER" id="PTHR47518:SF10">
    <property type="entry name" value="G PROTEIN-COUPLED RECEPTOR-RELATED"/>
    <property type="match status" value="1"/>
</dbReference>
<evidence type="ECO:0000313" key="2">
    <source>
        <dbReference type="EnsemblMetazoa" id="PPA39965.1"/>
    </source>
</evidence>
<dbReference type="InterPro" id="IPR004151">
    <property type="entry name" value="7TM_GPCR_serpentine_rcpt_Sre"/>
</dbReference>
<reference evidence="3" key="1">
    <citation type="journal article" date="2008" name="Nat. Genet.">
        <title>The Pristionchus pacificus genome provides a unique perspective on nematode lifestyle and parasitism.</title>
        <authorList>
            <person name="Dieterich C."/>
            <person name="Clifton S.W."/>
            <person name="Schuster L.N."/>
            <person name="Chinwalla A."/>
            <person name="Delehaunty K."/>
            <person name="Dinkelacker I."/>
            <person name="Fulton L."/>
            <person name="Fulton R."/>
            <person name="Godfrey J."/>
            <person name="Minx P."/>
            <person name="Mitreva M."/>
            <person name="Roeseler W."/>
            <person name="Tian H."/>
            <person name="Witte H."/>
            <person name="Yang S.P."/>
            <person name="Wilson R.K."/>
            <person name="Sommer R.J."/>
        </authorList>
    </citation>
    <scope>NUCLEOTIDE SEQUENCE [LARGE SCALE GENOMIC DNA]</scope>
    <source>
        <strain evidence="3">PS312</strain>
    </source>
</reference>
<accession>A0A2A6BZ60</accession>
<dbReference type="OrthoDB" id="5822576at2759"/>
<dbReference type="Proteomes" id="UP000005239">
    <property type="component" value="Unassembled WGS sequence"/>
</dbReference>
<dbReference type="GO" id="GO:0007606">
    <property type="term" value="P:sensory perception of chemical stimulus"/>
    <property type="evidence" value="ECO:0007669"/>
    <property type="project" value="InterPro"/>
</dbReference>